<proteinExistence type="predicted"/>
<protein>
    <submittedName>
        <fullName evidence="1">Uncharacterized protein</fullName>
    </submittedName>
</protein>
<organism evidence="1 2">
    <name type="scientific">Ancylostoma ceylanicum</name>
    <dbReference type="NCBI Taxonomy" id="53326"/>
    <lineage>
        <taxon>Eukaryota</taxon>
        <taxon>Metazoa</taxon>
        <taxon>Ecdysozoa</taxon>
        <taxon>Nematoda</taxon>
        <taxon>Chromadorea</taxon>
        <taxon>Rhabditida</taxon>
        <taxon>Rhabditina</taxon>
        <taxon>Rhabditomorpha</taxon>
        <taxon>Strongyloidea</taxon>
        <taxon>Ancylostomatidae</taxon>
        <taxon>Ancylostomatinae</taxon>
        <taxon>Ancylostoma</taxon>
    </lineage>
</organism>
<evidence type="ECO:0000313" key="2">
    <source>
        <dbReference type="Proteomes" id="UP000024635"/>
    </source>
</evidence>
<dbReference type="AlphaFoldDB" id="A0A016SNY4"/>
<comment type="caution">
    <text evidence="1">The sequence shown here is derived from an EMBL/GenBank/DDBJ whole genome shotgun (WGS) entry which is preliminary data.</text>
</comment>
<sequence>MFSFFFFWEIRNSSLFVEEFSNSNIPNELFGPRKIALNSHYPTIPRQTYSAAAGCQYRVVAARRQLSYHRGIPKKTLYFGLCDCVRWEADTTV</sequence>
<dbReference type="EMBL" id="JARK01001534">
    <property type="protein sequence ID" value="EYB92071.1"/>
    <property type="molecule type" value="Genomic_DNA"/>
</dbReference>
<dbReference type="Proteomes" id="UP000024635">
    <property type="component" value="Unassembled WGS sequence"/>
</dbReference>
<gene>
    <name evidence="1" type="primary">Acey_s0198.g1619</name>
    <name evidence="1" type="ORF">Y032_0198g1619</name>
</gene>
<keyword evidence="2" id="KW-1185">Reference proteome</keyword>
<reference evidence="2" key="1">
    <citation type="journal article" date="2015" name="Nat. Genet.">
        <title>The genome and transcriptome of the zoonotic hookworm Ancylostoma ceylanicum identify infection-specific gene families.</title>
        <authorList>
            <person name="Schwarz E.M."/>
            <person name="Hu Y."/>
            <person name="Antoshechkin I."/>
            <person name="Miller M.M."/>
            <person name="Sternberg P.W."/>
            <person name="Aroian R.V."/>
        </authorList>
    </citation>
    <scope>NUCLEOTIDE SEQUENCE</scope>
    <source>
        <strain evidence="2">HY135</strain>
    </source>
</reference>
<evidence type="ECO:0000313" key="1">
    <source>
        <dbReference type="EMBL" id="EYB92071.1"/>
    </source>
</evidence>
<accession>A0A016SNY4</accession>
<name>A0A016SNY4_9BILA</name>